<dbReference type="InterPro" id="IPR036259">
    <property type="entry name" value="MFS_trans_sf"/>
</dbReference>
<dbReference type="AlphaFoldDB" id="A0A3S0V639"/>
<dbReference type="CDD" id="cd06174">
    <property type="entry name" value="MFS"/>
    <property type="match status" value="1"/>
</dbReference>
<dbReference type="SUPFAM" id="SSF103473">
    <property type="entry name" value="MFS general substrate transporter"/>
    <property type="match status" value="1"/>
</dbReference>
<feature type="transmembrane region" description="Helical" evidence="1">
    <location>
        <begin position="23"/>
        <end position="45"/>
    </location>
</feature>
<feature type="domain" description="Cyclic nucleotide-binding" evidence="2">
    <location>
        <begin position="872"/>
        <end position="987"/>
    </location>
</feature>
<dbReference type="EMBL" id="RZGR01000006">
    <property type="protein sequence ID" value="RUQ89755.1"/>
    <property type="molecule type" value="Genomic_DNA"/>
</dbReference>
<feature type="transmembrane region" description="Helical" evidence="1">
    <location>
        <begin position="118"/>
        <end position="141"/>
    </location>
</feature>
<dbReference type="Proteomes" id="UP000288012">
    <property type="component" value="Unassembled WGS sequence"/>
</dbReference>
<feature type="transmembrane region" description="Helical" evidence="1">
    <location>
        <begin position="260"/>
        <end position="284"/>
    </location>
</feature>
<proteinExistence type="predicted"/>
<comment type="caution">
    <text evidence="3">The sequence shown here is derived from an EMBL/GenBank/DDBJ whole genome shotgun (WGS) entry which is preliminary data.</text>
</comment>
<dbReference type="Pfam" id="PF00027">
    <property type="entry name" value="cNMP_binding"/>
    <property type="match status" value="1"/>
</dbReference>
<keyword evidence="4" id="KW-1185">Reference proteome</keyword>
<sequence>MKAWFSKLIPKVLLGDRDLQKNFFLSLILSTFPAAFSLGATVFSYSVFLSTYPTSWIPYWMLGEAITIFLLGNLFSLYTPKNLKKYVQASFLAIGFILILVLFLNQASWYWAPFTSILLFRACASILAAIMWSFISTLFYYRQFKAIFNRFTVTASLSSIMTPLLYAGITSFLPISLLPLVFILFLVMAFFISDFTVRIVASDASEQDKNKISSRSPLHYPLFRTLVLLIVLFTTIFQIAEFLFRTQLDLNFNKEEIGTFVALFLSVCNTISLGTQLLASMVFARIKFSNVLQFILSLILVMGTIYWLYPSLWLIAVLNGLGVIFSYGWLTMIFKNIVNVFPPVIIIKGEIFVKSYCGPISVIIAAFFALISTHSTLFINYLPLLFIVFSLLGILLSIELFKRYSMTLKEMVMTSGFSVITRDEKEREYIQNLVLTTLNKPSVGPLEIALITPKLFATPPSLLYQILSDNRKKEIQDVVIHVLDQYPPDSLNANKLIDLYRHAELNLKARELLYKLLSDVHSDILIKDAKARLKENPTAKNALLMLLKNGDVKDYLFAIDLMIDLVKSPQTKHRVIAAKLLHALGPGRLYDLKGKLLTDKEPLVRLTAFHNLPAQDVLDMLPALGKFLNRNTIKILHQRFEMKKLLPLAKQLMTLYYKNPHEYRESAQAFIVPLPHQSVEPFIIEFLKEKNIYLRTIIAMQLLERKLKVTFSKPLVNSLLDALHFETSLIQQYKLLLSLDSLQSVKPVLHNRIYYAKQRFLYWYASYHENTVNISASIAKINPYYVTRANKNIQDKAIEYLIANENKLILRKLIETAFTDASHLKQEPKTEDWEAILIDDPWLMQCLSKYLIGVATEMNPLQRTIALQQTDFFESLPDEVLFELGQSCELLDCAPEQVIITEGEEGDSLYVLVQGEVLIYKNNELLASLKPFKCFGEMAFFGGNKRTSTVIAKDRALLLVLDKEHFFTITNEFPQILHNITQIISQRFQAQIAMLENKIKTLDENELPKLD</sequence>
<feature type="transmembrane region" description="Helical" evidence="1">
    <location>
        <begin position="153"/>
        <end position="175"/>
    </location>
</feature>
<feature type="transmembrane region" description="Helical" evidence="1">
    <location>
        <begin position="378"/>
        <end position="401"/>
    </location>
</feature>
<feature type="transmembrane region" description="Helical" evidence="1">
    <location>
        <begin position="315"/>
        <end position="334"/>
    </location>
</feature>
<dbReference type="InterPro" id="IPR000595">
    <property type="entry name" value="cNMP-bd_dom"/>
</dbReference>
<feature type="transmembrane region" description="Helical" evidence="1">
    <location>
        <begin position="222"/>
        <end position="240"/>
    </location>
</feature>
<dbReference type="SUPFAM" id="SSF51206">
    <property type="entry name" value="cAMP-binding domain-like"/>
    <property type="match status" value="1"/>
</dbReference>
<dbReference type="InterPro" id="IPR018490">
    <property type="entry name" value="cNMP-bd_dom_sf"/>
</dbReference>
<dbReference type="InterPro" id="IPR014710">
    <property type="entry name" value="RmlC-like_jellyroll"/>
</dbReference>
<feature type="transmembrane region" description="Helical" evidence="1">
    <location>
        <begin position="291"/>
        <end position="309"/>
    </location>
</feature>
<feature type="transmembrane region" description="Helical" evidence="1">
    <location>
        <begin position="91"/>
        <end position="112"/>
    </location>
</feature>
<evidence type="ECO:0000256" key="1">
    <source>
        <dbReference type="SAM" id="Phobius"/>
    </source>
</evidence>
<reference evidence="3 4" key="1">
    <citation type="submission" date="2018-12" db="EMBL/GenBank/DDBJ databases">
        <title>Legionella sp,whole genome shotgun sequence.</title>
        <authorList>
            <person name="Wu H."/>
        </authorList>
    </citation>
    <scope>NUCLEOTIDE SEQUENCE [LARGE SCALE GENOMIC DNA]</scope>
    <source>
        <strain evidence="4">km714</strain>
    </source>
</reference>
<accession>A0A3S0V639</accession>
<feature type="transmembrane region" description="Helical" evidence="1">
    <location>
        <begin position="181"/>
        <end position="201"/>
    </location>
</feature>
<organism evidence="3 4">
    <name type="scientific">Legionella septentrionalis</name>
    <dbReference type="NCBI Taxonomy" id="2498109"/>
    <lineage>
        <taxon>Bacteria</taxon>
        <taxon>Pseudomonadati</taxon>
        <taxon>Pseudomonadota</taxon>
        <taxon>Gammaproteobacteria</taxon>
        <taxon>Legionellales</taxon>
        <taxon>Legionellaceae</taxon>
        <taxon>Legionella</taxon>
    </lineage>
</organism>
<dbReference type="SUPFAM" id="SSF48371">
    <property type="entry name" value="ARM repeat"/>
    <property type="match status" value="1"/>
</dbReference>
<dbReference type="PROSITE" id="PS00888">
    <property type="entry name" value="CNMP_BINDING_1"/>
    <property type="match status" value="1"/>
</dbReference>
<dbReference type="RefSeq" id="WP_127111108.1">
    <property type="nucleotide sequence ID" value="NZ_RZGR01000006.1"/>
</dbReference>
<name>A0A3S0V639_9GAMM</name>
<evidence type="ECO:0000313" key="4">
    <source>
        <dbReference type="Proteomes" id="UP000288012"/>
    </source>
</evidence>
<evidence type="ECO:0000259" key="2">
    <source>
        <dbReference type="PROSITE" id="PS50042"/>
    </source>
</evidence>
<dbReference type="PANTHER" id="PTHR23011:SF28">
    <property type="entry name" value="CYCLIC NUCLEOTIDE-BINDING DOMAIN CONTAINING PROTEIN"/>
    <property type="match status" value="1"/>
</dbReference>
<gene>
    <name evidence="3" type="ORF">EKM59_03075</name>
</gene>
<evidence type="ECO:0000313" key="3">
    <source>
        <dbReference type="EMBL" id="RUQ89755.1"/>
    </source>
</evidence>
<keyword evidence="1" id="KW-0472">Membrane</keyword>
<dbReference type="Gene3D" id="2.60.120.10">
    <property type="entry name" value="Jelly Rolls"/>
    <property type="match status" value="1"/>
</dbReference>
<dbReference type="CDD" id="cd00038">
    <property type="entry name" value="CAP_ED"/>
    <property type="match status" value="1"/>
</dbReference>
<dbReference type="SMART" id="SM00100">
    <property type="entry name" value="cNMP"/>
    <property type="match status" value="1"/>
</dbReference>
<dbReference type="PROSITE" id="PS50042">
    <property type="entry name" value="CNMP_BINDING_3"/>
    <property type="match status" value="1"/>
</dbReference>
<keyword evidence="1" id="KW-1133">Transmembrane helix</keyword>
<dbReference type="InterPro" id="IPR018488">
    <property type="entry name" value="cNMP-bd_CS"/>
</dbReference>
<dbReference type="PANTHER" id="PTHR23011">
    <property type="entry name" value="CYCLIC NUCLEOTIDE-BINDING DOMAIN CONTAINING PROTEIN"/>
    <property type="match status" value="1"/>
</dbReference>
<feature type="transmembrane region" description="Helical" evidence="1">
    <location>
        <begin position="57"/>
        <end position="79"/>
    </location>
</feature>
<protein>
    <submittedName>
        <fullName evidence="3">Cyclic nucleotide-binding domain-containing protein</fullName>
    </submittedName>
</protein>
<dbReference type="InterPro" id="IPR016024">
    <property type="entry name" value="ARM-type_fold"/>
</dbReference>
<keyword evidence="1" id="KW-0812">Transmembrane</keyword>